<evidence type="ECO:0000313" key="3">
    <source>
        <dbReference type="Proteomes" id="UP000663193"/>
    </source>
</evidence>
<keyword evidence="3" id="KW-1185">Reference proteome</keyword>
<reference evidence="3" key="1">
    <citation type="journal article" date="2021" name="BMC Genomics">
        <title>Chromosome-level genome assembly and manually-curated proteome of model necrotroph Parastagonospora nodorum Sn15 reveals a genome-wide trove of candidate effector homologs, and redundancy of virulence-related functions within an accessory chromosome.</title>
        <authorList>
            <person name="Bertazzoni S."/>
            <person name="Jones D.A.B."/>
            <person name="Phan H.T."/>
            <person name="Tan K.-C."/>
            <person name="Hane J.K."/>
        </authorList>
    </citation>
    <scope>NUCLEOTIDE SEQUENCE [LARGE SCALE GENOMIC DNA]</scope>
    <source>
        <strain evidence="3">SN15 / ATCC MYA-4574 / FGSC 10173)</strain>
    </source>
</reference>
<feature type="region of interest" description="Disordered" evidence="1">
    <location>
        <begin position="375"/>
        <end position="571"/>
    </location>
</feature>
<dbReference type="OMA" id="MEWESAF"/>
<dbReference type="Proteomes" id="UP000663193">
    <property type="component" value="Chromosome 3"/>
</dbReference>
<feature type="compositionally biased region" description="Polar residues" evidence="1">
    <location>
        <begin position="461"/>
        <end position="472"/>
    </location>
</feature>
<feature type="compositionally biased region" description="Low complexity" evidence="1">
    <location>
        <begin position="397"/>
        <end position="406"/>
    </location>
</feature>
<feature type="compositionally biased region" description="Polar residues" evidence="1">
    <location>
        <begin position="485"/>
        <end position="495"/>
    </location>
</feature>
<feature type="compositionally biased region" description="Acidic residues" evidence="1">
    <location>
        <begin position="707"/>
        <end position="739"/>
    </location>
</feature>
<name>A0A7U2EUR3_PHANO</name>
<dbReference type="VEuPathDB" id="FungiDB:JI435_036950"/>
<feature type="region of interest" description="Disordered" evidence="1">
    <location>
        <begin position="619"/>
        <end position="789"/>
    </location>
</feature>
<accession>A0A7U2EUR3</accession>
<protein>
    <submittedName>
        <fullName evidence="2">Uncharacterized protein</fullName>
    </submittedName>
</protein>
<evidence type="ECO:0000313" key="2">
    <source>
        <dbReference type="EMBL" id="QRC93476.1"/>
    </source>
</evidence>
<dbReference type="KEGG" id="pno:SNOG_03695"/>
<feature type="region of interest" description="Disordered" evidence="1">
    <location>
        <begin position="305"/>
        <end position="344"/>
    </location>
</feature>
<dbReference type="EMBL" id="CP069025">
    <property type="protein sequence ID" value="QRC93476.1"/>
    <property type="molecule type" value="Genomic_DNA"/>
</dbReference>
<sequence>MTSLDFDTALQTPDNDASSVHLCELVTAGVQSDEGLPAVAEEYLRAFCNTSLSYLRRRWIGMALAAMLDASSEVVGHMESVEQQLQGLGDVILNPKEREETKFVAGLVMRQALEQHIDFSCFWRSDKVRNSATNFPGTSGPQWMRKFHSFLDTLGVLHLANPITDPYMAYPAAVVGSDGFQWGCIGKGAPVLIAQKDHLTMLFPDESQREVQFLDVPVANINSTKTQRSAPLHDSQSRQTDYQPWDLVITLKHNAETFRLNSSQRSATELTIMFTDADAAKHCGMAIEDLQQSHGTQRTVCRSSPIAITRSQRSQSSSDQLGKTPIDAVRTPMRSPKLDAPKSVSSALDSLTLDQPISNKKTYGNGKLPKVSQALKIKASQQIHKPSEDVDMEDSSAEMSSPSEAAPEPRRTRKTSAASQRRSTISQKKANNKRKAEEDDAFVPNAQKMVKKSAPKRNSVAEPTTGNTNSKKATQRRRSKEIVKSDSSAAASRTSLIGGLLGLQNPSATKSAPSLAPPPPSTPPRRRSLPGRQPRTPMELRKNLRRPAPLILISPVGDNEDDGPPTGATDIAILSSNSKAVPASPRAESTAISGHADSFGIDLEKLTAQIQIMKSDPFKKRREGLKRSSFTRRLTGDDLPVEQPSTIHAPRQWKAGDENEPRSSPIELIFPARAGSEPLPEPSMGDSILAAPQQAVDDTQTQHDVEAQDDVDMDGDDTLIDGDDTLVDGDDTLVNDDSEEHLPTYKDSPPNIYFRSSPPELGTPSSHSSTSAEHEPSPRTPPRSSQAEEMEWEATLQPHQRDMHDLLMRVSKRVLRHVVDNETAVTDIADVYANDGEHYVNELLQRQETECKQLWNNMNGNKSALKNEMGTSLAALATERKRIGSVH</sequence>
<feature type="compositionally biased region" description="Polar residues" evidence="1">
    <location>
        <begin position="415"/>
        <end position="429"/>
    </location>
</feature>
<organism evidence="2 3">
    <name type="scientific">Phaeosphaeria nodorum (strain SN15 / ATCC MYA-4574 / FGSC 10173)</name>
    <name type="common">Glume blotch fungus</name>
    <name type="synonym">Parastagonospora nodorum</name>
    <dbReference type="NCBI Taxonomy" id="321614"/>
    <lineage>
        <taxon>Eukaryota</taxon>
        <taxon>Fungi</taxon>
        <taxon>Dikarya</taxon>
        <taxon>Ascomycota</taxon>
        <taxon>Pezizomycotina</taxon>
        <taxon>Dothideomycetes</taxon>
        <taxon>Pleosporomycetidae</taxon>
        <taxon>Pleosporales</taxon>
        <taxon>Pleosporineae</taxon>
        <taxon>Phaeosphaeriaceae</taxon>
        <taxon>Parastagonospora</taxon>
    </lineage>
</organism>
<proteinExistence type="predicted"/>
<evidence type="ECO:0000256" key="1">
    <source>
        <dbReference type="SAM" id="MobiDB-lite"/>
    </source>
</evidence>
<dbReference type="RefSeq" id="XP_001794247.1">
    <property type="nucleotide sequence ID" value="XM_001794195.1"/>
</dbReference>
<dbReference type="OrthoDB" id="5374844at2759"/>
<gene>
    <name evidence="2" type="ORF">JI435_036950</name>
</gene>
<dbReference type="AlphaFoldDB" id="A0A7U2EUR3"/>